<keyword evidence="2" id="KW-0902">Two-component regulatory system</keyword>
<evidence type="ECO:0000259" key="7">
    <source>
        <dbReference type="PROSITE" id="PS50043"/>
    </source>
</evidence>
<dbReference type="SUPFAM" id="SSF52172">
    <property type="entry name" value="CheY-like"/>
    <property type="match status" value="1"/>
</dbReference>
<dbReference type="OrthoDB" id="9796655at2"/>
<dbReference type="InterPro" id="IPR058245">
    <property type="entry name" value="NreC/VraR/RcsB-like_REC"/>
</dbReference>
<dbReference type="SMART" id="SM00421">
    <property type="entry name" value="HTH_LUXR"/>
    <property type="match status" value="1"/>
</dbReference>
<evidence type="ECO:0000256" key="2">
    <source>
        <dbReference type="ARBA" id="ARBA00023012"/>
    </source>
</evidence>
<gene>
    <name evidence="9" type="ORF">FHU10_2781</name>
</gene>
<feature type="modified residue" description="4-aspartylphosphate" evidence="6">
    <location>
        <position position="54"/>
    </location>
</feature>
<dbReference type="InterPro" id="IPR001789">
    <property type="entry name" value="Sig_transdc_resp-reg_receiver"/>
</dbReference>
<dbReference type="CDD" id="cd17535">
    <property type="entry name" value="REC_NarL-like"/>
    <property type="match status" value="1"/>
</dbReference>
<protein>
    <submittedName>
        <fullName evidence="9">Two-component system response regulator FimZ (Fimbrial Z protein)/two-component system response regulator EvgA</fullName>
    </submittedName>
</protein>
<dbReference type="SMART" id="SM00448">
    <property type="entry name" value="REC"/>
    <property type="match status" value="1"/>
</dbReference>
<evidence type="ECO:0000256" key="1">
    <source>
        <dbReference type="ARBA" id="ARBA00022553"/>
    </source>
</evidence>
<evidence type="ECO:0000256" key="5">
    <source>
        <dbReference type="ARBA" id="ARBA00023163"/>
    </source>
</evidence>
<feature type="domain" description="Response regulatory" evidence="8">
    <location>
        <begin position="3"/>
        <end position="119"/>
    </location>
</feature>
<evidence type="ECO:0000313" key="9">
    <source>
        <dbReference type="EMBL" id="TVZ70224.1"/>
    </source>
</evidence>
<keyword evidence="3" id="KW-0805">Transcription regulation</keyword>
<reference evidence="9" key="2">
    <citation type="submission" date="2019-08" db="EMBL/GenBank/DDBJ databases">
        <title>Investigation of anaerobic lignin degradation for improved lignocellulosic biofuels.</title>
        <authorList>
            <person name="Deangelis K.PhD."/>
        </authorList>
    </citation>
    <scope>NUCLEOTIDE SEQUENCE [LARGE SCALE GENOMIC DNA]</scope>
    <source>
        <strain evidence="9">128R</strain>
    </source>
</reference>
<dbReference type="CDD" id="cd06170">
    <property type="entry name" value="LuxR_C_like"/>
    <property type="match status" value="1"/>
</dbReference>
<dbReference type="PANTHER" id="PTHR43214">
    <property type="entry name" value="TWO-COMPONENT RESPONSE REGULATOR"/>
    <property type="match status" value="1"/>
</dbReference>
<name>A0A559T6K1_SERFO</name>
<evidence type="ECO:0000259" key="8">
    <source>
        <dbReference type="PROSITE" id="PS50110"/>
    </source>
</evidence>
<dbReference type="AlphaFoldDB" id="A0A559T6K1"/>
<dbReference type="InterPro" id="IPR000792">
    <property type="entry name" value="Tscrpt_reg_LuxR_C"/>
</dbReference>
<evidence type="ECO:0000256" key="4">
    <source>
        <dbReference type="ARBA" id="ARBA00023125"/>
    </source>
</evidence>
<keyword evidence="4" id="KW-0238">DNA-binding</keyword>
<dbReference type="PANTHER" id="PTHR43214:SF41">
    <property type="entry name" value="NITRATE_NITRITE RESPONSE REGULATOR PROTEIN NARP"/>
    <property type="match status" value="1"/>
</dbReference>
<dbReference type="Pfam" id="PF00072">
    <property type="entry name" value="Response_reg"/>
    <property type="match status" value="1"/>
</dbReference>
<evidence type="ECO:0000256" key="6">
    <source>
        <dbReference type="PROSITE-ProRule" id="PRU00169"/>
    </source>
</evidence>
<sequence length="209" mass="23332">MYSALVIDDYPAILVAIKSLLMESPSFEKVFVASNSKQSLDILKKNAIDLVIMDIELQGDDGFLLLKKIKRDFPAIKSLFFSSKNESIYSLRALEVKANGFISKDRELKEILFAAEHVLNGYLFFPSDILSSIPGVATHGEHSEPSHSLTAREVSVLSYLIKGYKNKEIAQMLFISSKTVSTYKTRIMTKLGVKSVIEMANYAAKNNLL</sequence>
<dbReference type="GO" id="GO:0006355">
    <property type="term" value="P:regulation of DNA-templated transcription"/>
    <property type="evidence" value="ECO:0007669"/>
    <property type="project" value="InterPro"/>
</dbReference>
<comment type="caution">
    <text evidence="9">The sequence shown here is derived from an EMBL/GenBank/DDBJ whole genome shotgun (WGS) entry which is preliminary data.</text>
</comment>
<dbReference type="Gene3D" id="3.40.50.2300">
    <property type="match status" value="1"/>
</dbReference>
<dbReference type="GO" id="GO:0003677">
    <property type="term" value="F:DNA binding"/>
    <property type="evidence" value="ECO:0007669"/>
    <property type="project" value="UniProtKB-KW"/>
</dbReference>
<keyword evidence="5" id="KW-0804">Transcription</keyword>
<dbReference type="InterPro" id="IPR016032">
    <property type="entry name" value="Sig_transdc_resp-reg_C-effctor"/>
</dbReference>
<keyword evidence="1 6" id="KW-0597">Phosphoprotein</keyword>
<dbReference type="PRINTS" id="PR00038">
    <property type="entry name" value="HTHLUXR"/>
</dbReference>
<proteinExistence type="predicted"/>
<accession>A0A559T6K1</accession>
<feature type="domain" description="HTH luxR-type" evidence="7">
    <location>
        <begin position="142"/>
        <end position="207"/>
    </location>
</feature>
<dbReference type="SUPFAM" id="SSF46894">
    <property type="entry name" value="C-terminal effector domain of the bipartite response regulators"/>
    <property type="match status" value="1"/>
</dbReference>
<reference evidence="9" key="1">
    <citation type="submission" date="2019-06" db="EMBL/GenBank/DDBJ databases">
        <authorList>
            <person name="Deangelis K."/>
            <person name="Huntemann M."/>
            <person name="Clum A."/>
            <person name="Pillay M."/>
            <person name="Palaniappan K."/>
            <person name="Varghese N."/>
            <person name="Mikhailova N."/>
            <person name="Stamatis D."/>
            <person name="Reddy T."/>
            <person name="Daum C."/>
            <person name="Shapiro N."/>
            <person name="Ivanova N."/>
            <person name="Kyrpides N."/>
            <person name="Woyke T."/>
        </authorList>
    </citation>
    <scope>NUCLEOTIDE SEQUENCE [LARGE SCALE GENOMIC DNA]</scope>
    <source>
        <strain evidence="9">128R</strain>
    </source>
</reference>
<dbReference type="InterPro" id="IPR039420">
    <property type="entry name" value="WalR-like"/>
</dbReference>
<dbReference type="InterPro" id="IPR011006">
    <property type="entry name" value="CheY-like_superfamily"/>
</dbReference>
<dbReference type="Pfam" id="PF00196">
    <property type="entry name" value="GerE"/>
    <property type="match status" value="1"/>
</dbReference>
<dbReference type="PROSITE" id="PS50110">
    <property type="entry name" value="RESPONSE_REGULATORY"/>
    <property type="match status" value="1"/>
</dbReference>
<dbReference type="PROSITE" id="PS50043">
    <property type="entry name" value="HTH_LUXR_2"/>
    <property type="match status" value="1"/>
</dbReference>
<evidence type="ECO:0000256" key="3">
    <source>
        <dbReference type="ARBA" id="ARBA00023015"/>
    </source>
</evidence>
<organism evidence="9">
    <name type="scientific">Serratia fonticola</name>
    <dbReference type="NCBI Taxonomy" id="47917"/>
    <lineage>
        <taxon>Bacteria</taxon>
        <taxon>Pseudomonadati</taxon>
        <taxon>Pseudomonadota</taxon>
        <taxon>Gammaproteobacteria</taxon>
        <taxon>Enterobacterales</taxon>
        <taxon>Yersiniaceae</taxon>
        <taxon>Serratia</taxon>
    </lineage>
</organism>
<dbReference type="EMBL" id="VISQ01000001">
    <property type="protein sequence ID" value="TVZ70224.1"/>
    <property type="molecule type" value="Genomic_DNA"/>
</dbReference>
<dbReference type="GO" id="GO:0000160">
    <property type="term" value="P:phosphorelay signal transduction system"/>
    <property type="evidence" value="ECO:0007669"/>
    <property type="project" value="InterPro"/>
</dbReference>
<dbReference type="PROSITE" id="PS00622">
    <property type="entry name" value="HTH_LUXR_1"/>
    <property type="match status" value="1"/>
</dbReference>